<reference evidence="2 3" key="1">
    <citation type="submission" date="2023-03" db="EMBL/GenBank/DDBJ databases">
        <title>Paludisphaera mucosa sp. nov. a novel planctomycete from northern fen.</title>
        <authorList>
            <person name="Ivanova A."/>
        </authorList>
    </citation>
    <scope>NUCLEOTIDE SEQUENCE [LARGE SCALE GENOMIC DNA]</scope>
    <source>
        <strain evidence="2 3">Pla2</strain>
    </source>
</reference>
<evidence type="ECO:0008006" key="4">
    <source>
        <dbReference type="Google" id="ProtNLM"/>
    </source>
</evidence>
<protein>
    <recommendedName>
        <fullName evidence="4">FokI cleavage domain-containing protein</fullName>
    </recommendedName>
</protein>
<dbReference type="RefSeq" id="WP_277864637.1">
    <property type="nucleotide sequence ID" value="NZ_JARRAG010000005.1"/>
</dbReference>
<feature type="region of interest" description="Disordered" evidence="1">
    <location>
        <begin position="238"/>
        <end position="265"/>
    </location>
</feature>
<sequence length="461" mass="51261">MLTPEQSNRAVEVMREYLSAPRNPDGRTPLETQGGRDLKRARLIDAELKPLVASYLTGGTPLAEFKSKIDGINKRNEFWGFKGIKGQMFFNMVVNVADDEAECDQELKAAIALPTGEEIARSRIKTFHSYVKRIGHEFVESGGTKQGRPNPGSIPFFLSYFWQVQDRATWPVFYTNSVNTMVDLNLWQPSDELAEDYLAYKHIQEELAALFTQASGRPFDLYGVEHVFWFKGGNPYGDSKPLRDGERPTPTPPIPPTVQDAAASSRLPESYVPPVVAILTSMARNEPGLEAVAKASGTSLPRAFEKSIHAAFTVLGFDTKLLGQGSGRVPDGLALEHDNSYAILWDAKVREDGYSMGTDDRAIREYVMTQSRELKRKKTLRNIYYAVVSSGFKDDYDDLIRSIKMETDTNEVCLLEAAALVAMVDARLRNPLQVSLGSDGLQRLFSISGILTADDVLKNFG</sequence>
<dbReference type="EMBL" id="JARRAG010000005">
    <property type="protein sequence ID" value="MDG3008311.1"/>
    <property type="molecule type" value="Genomic_DNA"/>
</dbReference>
<dbReference type="InterPro" id="IPR011335">
    <property type="entry name" value="Restrct_endonuc-II-like"/>
</dbReference>
<keyword evidence="3" id="KW-1185">Reference proteome</keyword>
<comment type="caution">
    <text evidence="2">The sequence shown here is derived from an EMBL/GenBank/DDBJ whole genome shotgun (WGS) entry which is preliminary data.</text>
</comment>
<dbReference type="Gene3D" id="3.40.91.30">
    <property type="match status" value="1"/>
</dbReference>
<evidence type="ECO:0000313" key="2">
    <source>
        <dbReference type="EMBL" id="MDG3008311.1"/>
    </source>
</evidence>
<evidence type="ECO:0000256" key="1">
    <source>
        <dbReference type="SAM" id="MobiDB-lite"/>
    </source>
</evidence>
<name>A0ABT6FL60_9BACT</name>
<accession>A0ABT6FL60</accession>
<evidence type="ECO:0000313" key="3">
    <source>
        <dbReference type="Proteomes" id="UP001216907"/>
    </source>
</evidence>
<gene>
    <name evidence="2" type="ORF">PZE19_31470</name>
</gene>
<dbReference type="SUPFAM" id="SSF52980">
    <property type="entry name" value="Restriction endonuclease-like"/>
    <property type="match status" value="1"/>
</dbReference>
<proteinExistence type="predicted"/>
<dbReference type="Proteomes" id="UP001216907">
    <property type="component" value="Unassembled WGS sequence"/>
</dbReference>
<organism evidence="2 3">
    <name type="scientific">Paludisphaera mucosa</name>
    <dbReference type="NCBI Taxonomy" id="3030827"/>
    <lineage>
        <taxon>Bacteria</taxon>
        <taxon>Pseudomonadati</taxon>
        <taxon>Planctomycetota</taxon>
        <taxon>Planctomycetia</taxon>
        <taxon>Isosphaerales</taxon>
        <taxon>Isosphaeraceae</taxon>
        <taxon>Paludisphaera</taxon>
    </lineage>
</organism>